<dbReference type="Gene3D" id="1.10.60.40">
    <property type="match status" value="1"/>
</dbReference>
<evidence type="ECO:0000313" key="12">
    <source>
        <dbReference type="Proteomes" id="UP000009872"/>
    </source>
</evidence>
<dbReference type="PRINTS" id="PR00113">
    <property type="entry name" value="ALKPHPHTASE"/>
</dbReference>
<feature type="binding site" evidence="8">
    <location>
        <position position="310"/>
    </location>
    <ligand>
        <name>Zn(2+)</name>
        <dbReference type="ChEBI" id="CHEBI:29105"/>
        <label>2</label>
    </ligand>
</feature>
<dbReference type="Proteomes" id="UP000009872">
    <property type="component" value="Unassembled WGS sequence"/>
</dbReference>
<dbReference type="CDD" id="cd16012">
    <property type="entry name" value="ALP"/>
    <property type="match status" value="1"/>
</dbReference>
<dbReference type="eggNOG" id="COG1785">
    <property type="taxonomic scope" value="Bacteria"/>
</dbReference>
<keyword evidence="2" id="KW-0597">Phosphoprotein</keyword>
<dbReference type="InterPro" id="IPR018299">
    <property type="entry name" value="Alkaline_phosphatase_AS"/>
</dbReference>
<comment type="similarity">
    <text evidence="1 9">Belongs to the alkaline phosphatase family.</text>
</comment>
<keyword evidence="3 8" id="KW-0479">Metal-binding</keyword>
<reference evidence="11 12" key="1">
    <citation type="submission" date="2012-09" db="EMBL/GenBank/DDBJ databases">
        <title>The Genome Sequence of Bacteroides oleiciplenus YIT 12058.</title>
        <authorList>
            <consortium name="The Broad Institute Genome Sequencing Platform"/>
            <person name="Earl A."/>
            <person name="Ward D."/>
            <person name="Feldgarden M."/>
            <person name="Gevers D."/>
            <person name="Morotomi M."/>
            <person name="Walker B."/>
            <person name="Young S.K."/>
            <person name="Zeng Q."/>
            <person name="Gargeya S."/>
            <person name="Fitzgerald M."/>
            <person name="Haas B."/>
            <person name="Abouelleil A."/>
            <person name="Alvarado L."/>
            <person name="Arachchi H.M."/>
            <person name="Berlin A.M."/>
            <person name="Chapman S.B."/>
            <person name="Goldberg J."/>
            <person name="Griggs A."/>
            <person name="Gujja S."/>
            <person name="Hansen M."/>
            <person name="Howarth C."/>
            <person name="Imamovic A."/>
            <person name="Larimer J."/>
            <person name="McCowen C."/>
            <person name="Montmayeur A."/>
            <person name="Murphy C."/>
            <person name="Neiman D."/>
            <person name="Pearson M."/>
            <person name="Priest M."/>
            <person name="Roberts A."/>
            <person name="Saif S."/>
            <person name="Shea T."/>
            <person name="Sisk P."/>
            <person name="Sykes S."/>
            <person name="Wortman J."/>
            <person name="Nusbaum C."/>
            <person name="Birren B."/>
        </authorList>
    </citation>
    <scope>NUCLEOTIDE SEQUENCE [LARGE SCALE GENOMIC DNA]</scope>
    <source>
        <strain evidence="11 12">YIT 12058</strain>
    </source>
</reference>
<comment type="cofactor">
    <cofactor evidence="8">
        <name>Mg(2+)</name>
        <dbReference type="ChEBI" id="CHEBI:18420"/>
    </cofactor>
    <text evidence="8">Binds 1 Mg(2+) ion.</text>
</comment>
<feature type="binding site" evidence="8">
    <location>
        <position position="134"/>
    </location>
    <ligand>
        <name>Mg(2+)</name>
        <dbReference type="ChEBI" id="CHEBI:18420"/>
    </ligand>
</feature>
<dbReference type="HOGENOM" id="CLU_008539_5_0_10"/>
<evidence type="ECO:0000256" key="2">
    <source>
        <dbReference type="ARBA" id="ARBA00022553"/>
    </source>
</evidence>
<dbReference type="PANTHER" id="PTHR11596">
    <property type="entry name" value="ALKALINE PHOSPHATASE"/>
    <property type="match status" value="1"/>
</dbReference>
<feature type="chain" id="PRO_5003928388" description="Alkaline phosphatase" evidence="10">
    <location>
        <begin position="22"/>
        <end position="470"/>
    </location>
</feature>
<dbReference type="RefSeq" id="WP_009132421.1">
    <property type="nucleotide sequence ID" value="NZ_JH992946.1"/>
</dbReference>
<feature type="signal peptide" evidence="10">
    <location>
        <begin position="1"/>
        <end position="21"/>
    </location>
</feature>
<evidence type="ECO:0000313" key="11">
    <source>
        <dbReference type="EMBL" id="EKU87584.1"/>
    </source>
</evidence>
<dbReference type="SUPFAM" id="SSF53649">
    <property type="entry name" value="Alkaline phosphatase-like"/>
    <property type="match status" value="1"/>
</dbReference>
<dbReference type="PATRIC" id="fig|742727.4.peg.5150"/>
<feature type="binding site" evidence="8">
    <location>
        <position position="136"/>
    </location>
    <ligand>
        <name>Mg(2+)</name>
        <dbReference type="ChEBI" id="CHEBI:18420"/>
    </ligand>
</feature>
<feature type="binding site" evidence="8">
    <location>
        <position position="262"/>
    </location>
    <ligand>
        <name>Mg(2+)</name>
        <dbReference type="ChEBI" id="CHEBI:18420"/>
    </ligand>
</feature>
<accession>K9DRR7</accession>
<evidence type="ECO:0000256" key="5">
    <source>
        <dbReference type="ARBA" id="ARBA00022833"/>
    </source>
</evidence>
<name>K9DRR7_9BACE</name>
<dbReference type="EMBL" id="ADLF01000024">
    <property type="protein sequence ID" value="EKU87584.1"/>
    <property type="molecule type" value="Genomic_DNA"/>
</dbReference>
<evidence type="ECO:0000256" key="10">
    <source>
        <dbReference type="SAM" id="SignalP"/>
    </source>
</evidence>
<evidence type="ECO:0000256" key="6">
    <source>
        <dbReference type="ARBA" id="ARBA00022842"/>
    </source>
</evidence>
<dbReference type="GO" id="GO:0004035">
    <property type="term" value="F:alkaline phosphatase activity"/>
    <property type="evidence" value="ECO:0007669"/>
    <property type="project" value="TreeGrafter"/>
</dbReference>
<keyword evidence="6 8" id="KW-0460">Magnesium</keyword>
<feature type="binding site" evidence="8">
    <location>
        <position position="430"/>
    </location>
    <ligand>
        <name>Zn(2+)</name>
        <dbReference type="ChEBI" id="CHEBI:29105"/>
        <label>2</label>
    </ligand>
</feature>
<feature type="binding site" evidence="8">
    <location>
        <position position="311"/>
    </location>
    <ligand>
        <name>Zn(2+)</name>
        <dbReference type="ChEBI" id="CHEBI:29105"/>
        <label>2</label>
    </ligand>
</feature>
<evidence type="ECO:0000256" key="9">
    <source>
        <dbReference type="RuleBase" id="RU003946"/>
    </source>
</evidence>
<sequence>MKNVRLQLFVSFLLCTCFLHAQQAKYIFFFIGDGMGLNQIQMTELYGAELQGNIGITSLLFTQFPMSTIATTYSATNGVTDSAASGTALAAGVKTRNGCIGVMKDRVTPLKSIAVRAREAGCKVGVASSVAVNHATPAAFYAHNENRKNYNAIGHDLVAAGFDFYGGADFWSVTPQDSIGLYDLARDNGYTITRGYKEFQKKVRTSDRMILFQRVAVSKIDSRTTPYAIDRQKTDLTLSEITRAGINVLTKDPEKGFFFMIEGGSIDWACHSNDAATVIHEVQDLDRAISVAYEFYQQHPDETLIVVTADHETGGLGLGTGSYELNLSVLSNQKISECEFSRVLGNLRKKYNGNVSWNIVKNSLSENFGFWKKIRLTLQQEERLKIAYESSFINSTGLVESEYQKDEAIAAEAKKIINEIALVDWISKGHSASFVPVFALGAGAENFRSRTDNAEIPRKIAEIGGYGLED</sequence>
<protein>
    <recommendedName>
        <fullName evidence="13">Alkaline phosphatase</fullName>
    </recommendedName>
</protein>
<comment type="caution">
    <text evidence="11">The sequence shown here is derived from an EMBL/GenBank/DDBJ whole genome shotgun (WGS) entry which is preliminary data.</text>
</comment>
<feature type="active site" description="Phosphoserine intermediate" evidence="7">
    <location>
        <position position="82"/>
    </location>
</feature>
<dbReference type="GO" id="GO:0046872">
    <property type="term" value="F:metal ion binding"/>
    <property type="evidence" value="ECO:0007669"/>
    <property type="project" value="UniProtKB-KW"/>
</dbReference>
<dbReference type="PANTHER" id="PTHR11596:SF5">
    <property type="entry name" value="ALKALINE PHOSPHATASE"/>
    <property type="match status" value="1"/>
</dbReference>
<organism evidence="11 12">
    <name type="scientific">Bacteroides oleiciplenus YIT 12058</name>
    <dbReference type="NCBI Taxonomy" id="742727"/>
    <lineage>
        <taxon>Bacteria</taxon>
        <taxon>Pseudomonadati</taxon>
        <taxon>Bacteroidota</taxon>
        <taxon>Bacteroidia</taxon>
        <taxon>Bacteroidales</taxon>
        <taxon>Bacteroidaceae</taxon>
        <taxon>Bacteroides</taxon>
    </lineage>
</organism>
<keyword evidence="5 8" id="KW-0862">Zinc</keyword>
<feature type="binding site" evidence="8">
    <location>
        <position position="33"/>
    </location>
    <ligand>
        <name>Zn(2+)</name>
        <dbReference type="ChEBI" id="CHEBI:29105"/>
        <label>2</label>
    </ligand>
</feature>
<evidence type="ECO:0008006" key="13">
    <source>
        <dbReference type="Google" id="ProtNLM"/>
    </source>
</evidence>
<evidence type="ECO:0000256" key="4">
    <source>
        <dbReference type="ARBA" id="ARBA00022801"/>
    </source>
</evidence>
<keyword evidence="10" id="KW-0732">Signal</keyword>
<feature type="binding site" evidence="8">
    <location>
        <position position="33"/>
    </location>
    <ligand>
        <name>Mg(2+)</name>
        <dbReference type="ChEBI" id="CHEBI:18420"/>
    </ligand>
</feature>
<gene>
    <name evidence="11" type="ORF">HMPREF9447_05043</name>
</gene>
<evidence type="ECO:0000256" key="1">
    <source>
        <dbReference type="ARBA" id="ARBA00005984"/>
    </source>
</evidence>
<dbReference type="InterPro" id="IPR017850">
    <property type="entry name" value="Alkaline_phosphatase_core_sf"/>
</dbReference>
<dbReference type="OrthoDB" id="9794455at2"/>
<dbReference type="AlphaFoldDB" id="K9DRR7"/>
<keyword evidence="4" id="KW-0378">Hydrolase</keyword>
<dbReference type="Gene3D" id="3.40.720.10">
    <property type="entry name" value="Alkaline Phosphatase, subunit A"/>
    <property type="match status" value="1"/>
</dbReference>
<evidence type="ECO:0000256" key="8">
    <source>
        <dbReference type="PIRSR" id="PIRSR601952-2"/>
    </source>
</evidence>
<keyword evidence="12" id="KW-1185">Reference proteome</keyword>
<comment type="cofactor">
    <cofactor evidence="8">
        <name>Zn(2+)</name>
        <dbReference type="ChEBI" id="CHEBI:29105"/>
    </cofactor>
    <text evidence="8">Binds 2 Zn(2+) ions.</text>
</comment>
<feature type="binding site" evidence="8">
    <location>
        <position position="271"/>
    </location>
    <ligand>
        <name>Zn(2+)</name>
        <dbReference type="ChEBI" id="CHEBI:29105"/>
        <label>2</label>
    </ligand>
</feature>
<dbReference type="SMART" id="SM00098">
    <property type="entry name" value="alkPPc"/>
    <property type="match status" value="1"/>
</dbReference>
<dbReference type="Pfam" id="PF00245">
    <property type="entry name" value="Alk_phosphatase"/>
    <property type="match status" value="2"/>
</dbReference>
<feature type="binding site" evidence="8">
    <location>
        <position position="267"/>
    </location>
    <ligand>
        <name>Zn(2+)</name>
        <dbReference type="ChEBI" id="CHEBI:29105"/>
        <label>2</label>
    </ligand>
</feature>
<proteinExistence type="inferred from homology"/>
<evidence type="ECO:0000256" key="3">
    <source>
        <dbReference type="ARBA" id="ARBA00022723"/>
    </source>
</evidence>
<dbReference type="PROSITE" id="PS00123">
    <property type="entry name" value="ALKALINE_PHOSPHATASE"/>
    <property type="match status" value="1"/>
</dbReference>
<dbReference type="InterPro" id="IPR001952">
    <property type="entry name" value="Alkaline_phosphatase"/>
</dbReference>
<evidence type="ECO:0000256" key="7">
    <source>
        <dbReference type="PIRSR" id="PIRSR601952-1"/>
    </source>
</evidence>
<dbReference type="STRING" id="742727.HMPREF9447_05043"/>